<organism evidence="1 2">
    <name type="scientific">Nephila pilipes</name>
    <name type="common">Giant wood spider</name>
    <name type="synonym">Nephila maculata</name>
    <dbReference type="NCBI Taxonomy" id="299642"/>
    <lineage>
        <taxon>Eukaryota</taxon>
        <taxon>Metazoa</taxon>
        <taxon>Ecdysozoa</taxon>
        <taxon>Arthropoda</taxon>
        <taxon>Chelicerata</taxon>
        <taxon>Arachnida</taxon>
        <taxon>Araneae</taxon>
        <taxon>Araneomorphae</taxon>
        <taxon>Entelegynae</taxon>
        <taxon>Araneoidea</taxon>
        <taxon>Nephilidae</taxon>
        <taxon>Nephila</taxon>
    </lineage>
</organism>
<reference evidence="1" key="1">
    <citation type="submission" date="2020-08" db="EMBL/GenBank/DDBJ databases">
        <title>Multicomponent nature underlies the extraordinary mechanical properties of spider dragline silk.</title>
        <authorList>
            <person name="Kono N."/>
            <person name="Nakamura H."/>
            <person name="Mori M."/>
            <person name="Yoshida Y."/>
            <person name="Ohtoshi R."/>
            <person name="Malay A.D."/>
            <person name="Moran D.A.P."/>
            <person name="Tomita M."/>
            <person name="Numata K."/>
            <person name="Arakawa K."/>
        </authorList>
    </citation>
    <scope>NUCLEOTIDE SEQUENCE</scope>
</reference>
<name>A0A8X6UKY0_NEPPI</name>
<gene>
    <name evidence="1" type="primary">X975_21762</name>
    <name evidence="1" type="ORF">NPIL_189651</name>
</gene>
<evidence type="ECO:0000313" key="2">
    <source>
        <dbReference type="Proteomes" id="UP000887013"/>
    </source>
</evidence>
<dbReference type="OrthoDB" id="7553032at2759"/>
<dbReference type="Proteomes" id="UP000887013">
    <property type="component" value="Unassembled WGS sequence"/>
</dbReference>
<proteinExistence type="predicted"/>
<comment type="caution">
    <text evidence="1">The sequence shown here is derived from an EMBL/GenBank/DDBJ whole genome shotgun (WGS) entry which is preliminary data.</text>
</comment>
<accession>A0A8X6UKY0</accession>
<keyword evidence="2" id="KW-1185">Reference proteome</keyword>
<dbReference type="EMBL" id="BMAW01033946">
    <property type="protein sequence ID" value="GFU32630.1"/>
    <property type="molecule type" value="Genomic_DNA"/>
</dbReference>
<sequence>MVADKNISKLQQKRLTLRSKVTCLTGKINNADKMDKAFDVEQLEETLKDLKLVNKDIHDLLNDENYEQDTVDCEKYFDTSKLAIFNAKLKVSANINNISSSEFSPPSNINMSVKLLKIKINSFLGGIEEFPSFRERFNSCIDCNASLSPVDKHVFLRGYLNGGAKRLVDEISVIAILMKQQKNCWKKNTVIKIE</sequence>
<dbReference type="AlphaFoldDB" id="A0A8X6UKY0"/>
<evidence type="ECO:0000313" key="1">
    <source>
        <dbReference type="EMBL" id="GFU32630.1"/>
    </source>
</evidence>
<dbReference type="Pfam" id="PF03564">
    <property type="entry name" value="DUF1759"/>
    <property type="match status" value="1"/>
</dbReference>
<protein>
    <submittedName>
        <fullName evidence="1">Integrase catalytic domain-containing protein</fullName>
    </submittedName>
</protein>
<dbReference type="InterPro" id="IPR005312">
    <property type="entry name" value="DUF1759"/>
</dbReference>